<feature type="region of interest" description="Disordered" evidence="1">
    <location>
        <begin position="1"/>
        <end position="35"/>
    </location>
</feature>
<sequence length="183" mass="19692">MNPSSGNNYPYGHYNPAPASQESSAVYSSPQEYYQQQFNHTPYQHSGPMNNPGQLPNMPRMMGTGGHQPFQPSSSPAAMQQPNSTTALQQAGGIQYFMDAACTVPASSLPHQPQALSQFSPQQQQRFLMSQQQAMTPLSSAQPVPQSATLGGKESPRCVNPNCGHCCVKPQTAPATGGNIRRQ</sequence>
<proteinExistence type="predicted"/>
<dbReference type="GeneID" id="109423739"/>
<evidence type="ECO:0000313" key="3">
    <source>
        <dbReference type="Proteomes" id="UP000069940"/>
    </source>
</evidence>
<name>A0ABM1YL91_AEDAL</name>
<dbReference type="EnsemblMetazoa" id="AALFPA23_010202.R14190">
    <property type="protein sequence ID" value="AALFPA23_010202.P14190"/>
    <property type="gene ID" value="AALFPA23_010202"/>
</dbReference>
<accession>A0ABM1YL91</accession>
<reference evidence="3" key="1">
    <citation type="journal article" date="2015" name="Proc. Natl. Acad. Sci. U.S.A.">
        <title>Genome sequence of the Asian Tiger mosquito, Aedes albopictus, reveals insights into its biology, genetics, and evolution.</title>
        <authorList>
            <person name="Chen X.G."/>
            <person name="Jiang X."/>
            <person name="Gu J."/>
            <person name="Xu M."/>
            <person name="Wu Y."/>
            <person name="Deng Y."/>
            <person name="Zhang C."/>
            <person name="Bonizzoni M."/>
            <person name="Dermauw W."/>
            <person name="Vontas J."/>
            <person name="Armbruster P."/>
            <person name="Huang X."/>
            <person name="Yang Y."/>
            <person name="Zhang H."/>
            <person name="He W."/>
            <person name="Peng H."/>
            <person name="Liu Y."/>
            <person name="Wu K."/>
            <person name="Chen J."/>
            <person name="Lirakis M."/>
            <person name="Topalis P."/>
            <person name="Van Leeuwen T."/>
            <person name="Hall A.B."/>
            <person name="Jiang X."/>
            <person name="Thorpe C."/>
            <person name="Mueller R.L."/>
            <person name="Sun C."/>
            <person name="Waterhouse R.M."/>
            <person name="Yan G."/>
            <person name="Tu Z.J."/>
            <person name="Fang X."/>
            <person name="James A.A."/>
        </authorList>
    </citation>
    <scope>NUCLEOTIDE SEQUENCE [LARGE SCALE GENOMIC DNA]</scope>
    <source>
        <strain evidence="3">Foshan</strain>
    </source>
</reference>
<reference evidence="2" key="2">
    <citation type="submission" date="2025-05" db="UniProtKB">
        <authorList>
            <consortium name="EnsemblMetazoa"/>
        </authorList>
    </citation>
    <scope>IDENTIFICATION</scope>
    <source>
        <strain evidence="2">Foshan</strain>
    </source>
</reference>
<feature type="region of interest" description="Disordered" evidence="1">
    <location>
        <begin position="63"/>
        <end position="87"/>
    </location>
</feature>
<evidence type="ECO:0000313" key="2">
    <source>
        <dbReference type="EnsemblMetazoa" id="AALFPA23_010202.P14190"/>
    </source>
</evidence>
<organism evidence="2 3">
    <name type="scientific">Aedes albopictus</name>
    <name type="common">Asian tiger mosquito</name>
    <name type="synonym">Stegomyia albopicta</name>
    <dbReference type="NCBI Taxonomy" id="7160"/>
    <lineage>
        <taxon>Eukaryota</taxon>
        <taxon>Metazoa</taxon>
        <taxon>Ecdysozoa</taxon>
        <taxon>Arthropoda</taxon>
        <taxon>Hexapoda</taxon>
        <taxon>Insecta</taxon>
        <taxon>Pterygota</taxon>
        <taxon>Neoptera</taxon>
        <taxon>Endopterygota</taxon>
        <taxon>Diptera</taxon>
        <taxon>Nematocera</taxon>
        <taxon>Culicoidea</taxon>
        <taxon>Culicidae</taxon>
        <taxon>Culicinae</taxon>
        <taxon>Aedini</taxon>
        <taxon>Aedes</taxon>
        <taxon>Stegomyia</taxon>
    </lineage>
</organism>
<keyword evidence="3" id="KW-1185">Reference proteome</keyword>
<feature type="compositionally biased region" description="Polar residues" evidence="1">
    <location>
        <begin position="18"/>
        <end position="35"/>
    </location>
</feature>
<dbReference type="RefSeq" id="XP_029729272.2">
    <property type="nucleotide sequence ID" value="XM_029873412.2"/>
</dbReference>
<feature type="compositionally biased region" description="Polar residues" evidence="1">
    <location>
        <begin position="70"/>
        <end position="87"/>
    </location>
</feature>
<dbReference type="Proteomes" id="UP000069940">
    <property type="component" value="Unassembled WGS sequence"/>
</dbReference>
<evidence type="ECO:0000256" key="1">
    <source>
        <dbReference type="SAM" id="MobiDB-lite"/>
    </source>
</evidence>
<protein>
    <submittedName>
        <fullName evidence="2">Uncharacterized protein</fullName>
    </submittedName>
</protein>